<evidence type="ECO:0000313" key="7">
    <source>
        <dbReference type="EMBL" id="KAF3335996.1"/>
    </source>
</evidence>
<evidence type="ECO:0000256" key="6">
    <source>
        <dbReference type="SAM" id="Phobius"/>
    </source>
</evidence>
<dbReference type="AlphaFoldDB" id="A0A833VEM1"/>
<sequence>MADGLVISSTDPIRSFLVAASGDRDHLSDELRILAASLSVLSSVPYKSLRSIWCALPVSSRPSLRVLLDGSDFVFTSPKPRVKSEELKARLQKLAELVEQREYTELVKDVVPKKDDTEPFSSYKDQIGFGLHVVLVMFTGYLVGYATFRALFNHNPIMNAAGGILGLVGGMLLETVLFIIRASTKDMVKNNATSSASRLKIKKHQ</sequence>
<keyword evidence="4 6" id="KW-1133">Transmembrane helix</keyword>
<protein>
    <submittedName>
        <fullName evidence="7">Endoplasmic reticulum-based factor for assembly of V-ATPase</fullName>
    </submittedName>
</protein>
<comment type="caution">
    <text evidence="7">The sequence shown here is derived from an EMBL/GenBank/DDBJ whole genome shotgun (WGS) entry which is preliminary data.</text>
</comment>
<comment type="subcellular location">
    <subcellularLocation>
        <location evidence="1">Endoplasmic reticulum membrane</location>
        <topology evidence="1">Multi-pass membrane protein</topology>
    </subcellularLocation>
</comment>
<keyword evidence="8" id="KW-1185">Reference proteome</keyword>
<name>A0A833VEM1_9POAL</name>
<dbReference type="PANTHER" id="PTHR31394">
    <property type="entry name" value="TRANSMEMBRANE PROTEIN 199"/>
    <property type="match status" value="1"/>
</dbReference>
<accession>A0A833VEM1</accession>
<dbReference type="GO" id="GO:0070072">
    <property type="term" value="P:vacuolar proton-transporting V-type ATPase complex assembly"/>
    <property type="evidence" value="ECO:0007669"/>
    <property type="project" value="InterPro"/>
</dbReference>
<gene>
    <name evidence="7" type="ORF">FCM35_KLT20503</name>
</gene>
<reference evidence="7" key="1">
    <citation type="submission" date="2020-01" db="EMBL/GenBank/DDBJ databases">
        <title>Genome sequence of Kobresia littledalei, the first chromosome-level genome in the family Cyperaceae.</title>
        <authorList>
            <person name="Qu G."/>
        </authorList>
    </citation>
    <scope>NUCLEOTIDE SEQUENCE</scope>
    <source>
        <strain evidence="7">C.B.Clarke</strain>
        <tissue evidence="7">Leaf</tissue>
    </source>
</reference>
<evidence type="ECO:0000256" key="4">
    <source>
        <dbReference type="ARBA" id="ARBA00022989"/>
    </source>
</evidence>
<dbReference type="PANTHER" id="PTHR31394:SF1">
    <property type="entry name" value="TRANSMEMBRANE PROTEIN 199"/>
    <property type="match status" value="1"/>
</dbReference>
<organism evidence="7 8">
    <name type="scientific">Carex littledalei</name>
    <dbReference type="NCBI Taxonomy" id="544730"/>
    <lineage>
        <taxon>Eukaryota</taxon>
        <taxon>Viridiplantae</taxon>
        <taxon>Streptophyta</taxon>
        <taxon>Embryophyta</taxon>
        <taxon>Tracheophyta</taxon>
        <taxon>Spermatophyta</taxon>
        <taxon>Magnoliopsida</taxon>
        <taxon>Liliopsida</taxon>
        <taxon>Poales</taxon>
        <taxon>Cyperaceae</taxon>
        <taxon>Cyperoideae</taxon>
        <taxon>Cariceae</taxon>
        <taxon>Carex</taxon>
        <taxon>Carex subgen. Euthyceras</taxon>
    </lineage>
</organism>
<dbReference type="GO" id="GO:0005789">
    <property type="term" value="C:endoplasmic reticulum membrane"/>
    <property type="evidence" value="ECO:0007669"/>
    <property type="project" value="UniProtKB-SubCell"/>
</dbReference>
<evidence type="ECO:0000313" key="8">
    <source>
        <dbReference type="Proteomes" id="UP000623129"/>
    </source>
</evidence>
<evidence type="ECO:0000256" key="5">
    <source>
        <dbReference type="ARBA" id="ARBA00023136"/>
    </source>
</evidence>
<feature type="transmembrane region" description="Helical" evidence="6">
    <location>
        <begin position="129"/>
        <end position="148"/>
    </location>
</feature>
<evidence type="ECO:0000256" key="3">
    <source>
        <dbReference type="ARBA" id="ARBA00022824"/>
    </source>
</evidence>
<keyword evidence="3" id="KW-0256">Endoplasmic reticulum</keyword>
<feature type="transmembrane region" description="Helical" evidence="6">
    <location>
        <begin position="160"/>
        <end position="180"/>
    </location>
</feature>
<dbReference type="EMBL" id="SWLB01000008">
    <property type="protein sequence ID" value="KAF3335996.1"/>
    <property type="molecule type" value="Genomic_DNA"/>
</dbReference>
<keyword evidence="5 6" id="KW-0472">Membrane</keyword>
<dbReference type="Proteomes" id="UP000623129">
    <property type="component" value="Unassembled WGS sequence"/>
</dbReference>
<proteinExistence type="predicted"/>
<evidence type="ECO:0000256" key="2">
    <source>
        <dbReference type="ARBA" id="ARBA00022692"/>
    </source>
</evidence>
<dbReference type="OrthoDB" id="2018698at2759"/>
<keyword evidence="2 6" id="KW-0812">Transmembrane</keyword>
<evidence type="ECO:0000256" key="1">
    <source>
        <dbReference type="ARBA" id="ARBA00004477"/>
    </source>
</evidence>
<dbReference type="InterPro" id="IPR021013">
    <property type="entry name" value="ATPase_Vma12"/>
</dbReference>